<evidence type="ECO:0000256" key="4">
    <source>
        <dbReference type="ARBA" id="ARBA00022679"/>
    </source>
</evidence>
<comment type="caution">
    <text evidence="11">The sequence shown here is derived from an EMBL/GenBank/DDBJ whole genome shotgun (WGS) entry which is preliminary data.</text>
</comment>
<keyword evidence="9" id="KW-0472">Membrane</keyword>
<evidence type="ECO:0000256" key="1">
    <source>
        <dbReference type="ARBA" id="ARBA00000085"/>
    </source>
</evidence>
<dbReference type="Pfam" id="PF07730">
    <property type="entry name" value="HisKA_3"/>
    <property type="match status" value="1"/>
</dbReference>
<evidence type="ECO:0000256" key="9">
    <source>
        <dbReference type="SAM" id="Phobius"/>
    </source>
</evidence>
<evidence type="ECO:0000256" key="6">
    <source>
        <dbReference type="ARBA" id="ARBA00022777"/>
    </source>
</evidence>
<feature type="transmembrane region" description="Helical" evidence="9">
    <location>
        <begin position="93"/>
        <end position="112"/>
    </location>
</feature>
<evidence type="ECO:0000256" key="3">
    <source>
        <dbReference type="ARBA" id="ARBA00022553"/>
    </source>
</evidence>
<dbReference type="Gene3D" id="3.30.565.10">
    <property type="entry name" value="Histidine kinase-like ATPase, C-terminal domain"/>
    <property type="match status" value="1"/>
</dbReference>
<keyword evidence="9" id="KW-0812">Transmembrane</keyword>
<feature type="transmembrane region" description="Helical" evidence="9">
    <location>
        <begin position="58"/>
        <end position="87"/>
    </location>
</feature>
<keyword evidence="8" id="KW-0902">Two-component regulatory system</keyword>
<dbReference type="CDD" id="cd16917">
    <property type="entry name" value="HATPase_UhpB-NarQ-NarX-like"/>
    <property type="match status" value="1"/>
</dbReference>
<dbReference type="SUPFAM" id="SSF55874">
    <property type="entry name" value="ATPase domain of HSP90 chaperone/DNA topoisomerase II/histidine kinase"/>
    <property type="match status" value="1"/>
</dbReference>
<keyword evidence="12" id="KW-1185">Reference proteome</keyword>
<keyword evidence="5" id="KW-0547">Nucleotide-binding</keyword>
<dbReference type="PANTHER" id="PTHR24421">
    <property type="entry name" value="NITRATE/NITRITE SENSOR PROTEIN NARX-RELATED"/>
    <property type="match status" value="1"/>
</dbReference>
<keyword evidence="3" id="KW-0597">Phosphoprotein</keyword>
<dbReference type="GO" id="GO:0016301">
    <property type="term" value="F:kinase activity"/>
    <property type="evidence" value="ECO:0007669"/>
    <property type="project" value="UniProtKB-KW"/>
</dbReference>
<feature type="transmembrane region" description="Helical" evidence="9">
    <location>
        <begin position="124"/>
        <end position="141"/>
    </location>
</feature>
<feature type="domain" description="Signal transduction histidine kinase subgroup 3 dimerisation and phosphoacceptor" evidence="10">
    <location>
        <begin position="173"/>
        <end position="238"/>
    </location>
</feature>
<evidence type="ECO:0000256" key="5">
    <source>
        <dbReference type="ARBA" id="ARBA00022741"/>
    </source>
</evidence>
<dbReference type="PANTHER" id="PTHR24421:SF10">
    <property type="entry name" value="NITRATE_NITRITE SENSOR PROTEIN NARQ"/>
    <property type="match status" value="1"/>
</dbReference>
<dbReference type="InterPro" id="IPR011712">
    <property type="entry name" value="Sig_transdc_His_kin_sub3_dim/P"/>
</dbReference>
<dbReference type="RefSeq" id="WP_196925798.1">
    <property type="nucleotide sequence ID" value="NZ_JADOTX010000001.1"/>
</dbReference>
<organism evidence="11 12">
    <name type="scientific">Micromonospora ureilytica</name>
    <dbReference type="NCBI Taxonomy" id="709868"/>
    <lineage>
        <taxon>Bacteria</taxon>
        <taxon>Bacillati</taxon>
        <taxon>Actinomycetota</taxon>
        <taxon>Actinomycetes</taxon>
        <taxon>Micromonosporales</taxon>
        <taxon>Micromonosporaceae</taxon>
        <taxon>Micromonospora</taxon>
    </lineage>
</organism>
<keyword evidence="4" id="KW-0808">Transferase</keyword>
<dbReference type="InterPro" id="IPR050482">
    <property type="entry name" value="Sensor_HK_TwoCompSys"/>
</dbReference>
<keyword evidence="9" id="KW-1133">Transmembrane helix</keyword>
<evidence type="ECO:0000256" key="8">
    <source>
        <dbReference type="ARBA" id="ARBA00023012"/>
    </source>
</evidence>
<reference evidence="11 12" key="1">
    <citation type="submission" date="2020-11" db="EMBL/GenBank/DDBJ databases">
        <title>Sequencing the genomes of 1000 actinobacteria strains.</title>
        <authorList>
            <person name="Klenk H.-P."/>
        </authorList>
    </citation>
    <scope>NUCLEOTIDE SEQUENCE [LARGE SCALE GENOMIC DNA]</scope>
    <source>
        <strain evidence="11 12">DSM 101692</strain>
    </source>
</reference>
<name>A0ABS0JCE1_9ACTN</name>
<dbReference type="Proteomes" id="UP000614915">
    <property type="component" value="Unassembled WGS sequence"/>
</dbReference>
<dbReference type="EC" id="2.7.13.3" evidence="2"/>
<evidence type="ECO:0000313" key="11">
    <source>
        <dbReference type="EMBL" id="MBG6064629.1"/>
    </source>
</evidence>
<protein>
    <recommendedName>
        <fullName evidence="2">histidine kinase</fullName>
        <ecNumber evidence="2">2.7.13.3</ecNumber>
    </recommendedName>
</protein>
<evidence type="ECO:0000313" key="12">
    <source>
        <dbReference type="Proteomes" id="UP000614915"/>
    </source>
</evidence>
<gene>
    <name evidence="11" type="ORF">IW248_000916</name>
</gene>
<evidence type="ECO:0000256" key="7">
    <source>
        <dbReference type="ARBA" id="ARBA00022840"/>
    </source>
</evidence>
<dbReference type="InterPro" id="IPR036890">
    <property type="entry name" value="HATPase_C_sf"/>
</dbReference>
<proteinExistence type="predicted"/>
<evidence type="ECO:0000256" key="2">
    <source>
        <dbReference type="ARBA" id="ARBA00012438"/>
    </source>
</evidence>
<comment type="catalytic activity">
    <reaction evidence="1">
        <text>ATP + protein L-histidine = ADP + protein N-phospho-L-histidine.</text>
        <dbReference type="EC" id="2.7.13.3"/>
    </reaction>
</comment>
<keyword evidence="6 11" id="KW-0418">Kinase</keyword>
<accession>A0ABS0JCE1</accession>
<keyword evidence="7" id="KW-0067">ATP-binding</keyword>
<sequence>MISRQGVVDVGLVVVAVGFGLFILVPTIDMHSRVALVLDLALGTAACGALAGRKRFPVAVAAFAVAASAVSAFAAGASLVALFTAAIRVRTPVIAALTAAELIATFCFPLVYPEPAGFSYRTQIIMGSLMNLAVAGWGLMVRAQRNYLRAVLDHAHDLEVGQELLAATTRDQERRRIAREMHDALAHRLSLLSVHAGALEFRSDLSPEQTRTMAAVIRQTSHDALADLQDVIGILRDGSTSAGSLLEPRVGLDDLPALIDESRLSGTEVNVDQCVDQASGSASRNAAAAATAYRIVQESLTNARKHAPGSPVRIVVRSQEAGEIAVTVSTFLDRRPGPTSIIPGSGTGLSGLSERVSLLGGTFSSGRAANQFVVTARLPWGT</sequence>
<evidence type="ECO:0000259" key="10">
    <source>
        <dbReference type="Pfam" id="PF07730"/>
    </source>
</evidence>
<dbReference type="Gene3D" id="1.20.5.1930">
    <property type="match status" value="1"/>
</dbReference>
<feature type="transmembrane region" description="Helical" evidence="9">
    <location>
        <begin position="7"/>
        <end position="28"/>
    </location>
</feature>
<dbReference type="EMBL" id="JADOTX010000001">
    <property type="protein sequence ID" value="MBG6064629.1"/>
    <property type="molecule type" value="Genomic_DNA"/>
</dbReference>